<dbReference type="InterPro" id="IPR009056">
    <property type="entry name" value="Cyt_c-like_dom"/>
</dbReference>
<gene>
    <name evidence="7" type="ORF">SAMN05661077_1561</name>
</gene>
<evidence type="ECO:0000256" key="3">
    <source>
        <dbReference type="ARBA" id="ARBA00023004"/>
    </source>
</evidence>
<dbReference type="InterPro" id="IPR036909">
    <property type="entry name" value="Cyt_c-like_dom_sf"/>
</dbReference>
<feature type="chain" id="PRO_5010433453" evidence="5">
    <location>
        <begin position="18"/>
        <end position="101"/>
    </location>
</feature>
<dbReference type="PROSITE" id="PS51007">
    <property type="entry name" value="CYTC"/>
    <property type="match status" value="1"/>
</dbReference>
<dbReference type="AlphaFoldDB" id="A0A0P9GM22"/>
<evidence type="ECO:0000256" key="1">
    <source>
        <dbReference type="ARBA" id="ARBA00022617"/>
    </source>
</evidence>
<keyword evidence="3 4" id="KW-0408">Iron</keyword>
<keyword evidence="2 4" id="KW-0479">Metal-binding</keyword>
<keyword evidence="5" id="KW-0732">Signal</keyword>
<evidence type="ECO:0000256" key="2">
    <source>
        <dbReference type="ARBA" id="ARBA00022723"/>
    </source>
</evidence>
<dbReference type="OrthoDB" id="9811395at2"/>
<keyword evidence="8" id="KW-1185">Reference proteome</keyword>
<dbReference type="SUPFAM" id="SSF46626">
    <property type="entry name" value="Cytochrome c"/>
    <property type="match status" value="1"/>
</dbReference>
<feature type="domain" description="Cytochrome c" evidence="6">
    <location>
        <begin position="28"/>
        <end position="101"/>
    </location>
</feature>
<dbReference type="STRING" id="381306.AN478_01855"/>
<organism evidence="7 8">
    <name type="scientific">Thiohalorhabdus denitrificans</name>
    <dbReference type="NCBI Taxonomy" id="381306"/>
    <lineage>
        <taxon>Bacteria</taxon>
        <taxon>Pseudomonadati</taxon>
        <taxon>Pseudomonadota</taxon>
        <taxon>Gammaproteobacteria</taxon>
        <taxon>Thiohalorhabdales</taxon>
        <taxon>Thiohalorhabdaceae</taxon>
        <taxon>Thiohalorhabdus</taxon>
    </lineage>
</organism>
<dbReference type="PROSITE" id="PS51257">
    <property type="entry name" value="PROKAR_LIPOPROTEIN"/>
    <property type="match status" value="1"/>
</dbReference>
<dbReference type="EMBL" id="FMUN01000004">
    <property type="protein sequence ID" value="SCY24227.1"/>
    <property type="molecule type" value="Genomic_DNA"/>
</dbReference>
<dbReference type="Proteomes" id="UP000183104">
    <property type="component" value="Unassembled WGS sequence"/>
</dbReference>
<accession>A0A0P9GM22</accession>
<sequence>MRLRKGMLLGLATVALAGCGDQEAYDPESGTSAATMFEEGCAHCHGQEGTGKFGFLLSLEDTQLPEEGIADMIANGTGIMPAFPELEEDQRQDLARYVTDL</sequence>
<dbReference type="GO" id="GO:0009055">
    <property type="term" value="F:electron transfer activity"/>
    <property type="evidence" value="ECO:0007669"/>
    <property type="project" value="InterPro"/>
</dbReference>
<evidence type="ECO:0000313" key="7">
    <source>
        <dbReference type="EMBL" id="SCY24227.1"/>
    </source>
</evidence>
<evidence type="ECO:0000256" key="5">
    <source>
        <dbReference type="SAM" id="SignalP"/>
    </source>
</evidence>
<name>A0A0P9GM22_9GAMM</name>
<reference evidence="8" key="1">
    <citation type="submission" date="2016-10" db="EMBL/GenBank/DDBJ databases">
        <authorList>
            <person name="Varghese N."/>
        </authorList>
    </citation>
    <scope>NUCLEOTIDE SEQUENCE [LARGE SCALE GENOMIC DNA]</scope>
    <source>
        <strain evidence="8">HL 19</strain>
    </source>
</reference>
<dbReference type="GO" id="GO:0020037">
    <property type="term" value="F:heme binding"/>
    <property type="evidence" value="ECO:0007669"/>
    <property type="project" value="InterPro"/>
</dbReference>
<evidence type="ECO:0000313" key="8">
    <source>
        <dbReference type="Proteomes" id="UP000183104"/>
    </source>
</evidence>
<proteinExistence type="predicted"/>
<dbReference type="RefSeq" id="WP_054964926.1">
    <property type="nucleotide sequence ID" value="NZ_FMUN01000004.1"/>
</dbReference>
<dbReference type="Pfam" id="PF13442">
    <property type="entry name" value="Cytochrome_CBB3"/>
    <property type="match status" value="1"/>
</dbReference>
<evidence type="ECO:0000256" key="4">
    <source>
        <dbReference type="PROSITE-ProRule" id="PRU00433"/>
    </source>
</evidence>
<feature type="signal peptide" evidence="5">
    <location>
        <begin position="1"/>
        <end position="17"/>
    </location>
</feature>
<dbReference type="Gene3D" id="1.10.760.10">
    <property type="entry name" value="Cytochrome c-like domain"/>
    <property type="match status" value="1"/>
</dbReference>
<keyword evidence="1 4" id="KW-0349">Heme</keyword>
<evidence type="ECO:0000259" key="6">
    <source>
        <dbReference type="PROSITE" id="PS51007"/>
    </source>
</evidence>
<protein>
    <submittedName>
        <fullName evidence="7">Cytochrome C oxidase, cbb3-type, subunit III</fullName>
    </submittedName>
</protein>
<dbReference type="GO" id="GO:0046872">
    <property type="term" value="F:metal ion binding"/>
    <property type="evidence" value="ECO:0007669"/>
    <property type="project" value="UniProtKB-KW"/>
</dbReference>